<dbReference type="InterPro" id="IPR036583">
    <property type="entry name" value="23S_rRNA_IVS_sf"/>
</dbReference>
<dbReference type="PIRSF" id="PIRSF035652">
    <property type="entry name" value="CHP02436"/>
    <property type="match status" value="1"/>
</dbReference>
<dbReference type="Proteomes" id="UP001307705">
    <property type="component" value="Unassembled WGS sequence"/>
</dbReference>
<dbReference type="SUPFAM" id="SSF158446">
    <property type="entry name" value="IVS-encoded protein-like"/>
    <property type="match status" value="1"/>
</dbReference>
<dbReference type="PANTHER" id="PTHR38471:SF2">
    <property type="entry name" value="FOUR HELIX BUNDLE PROTEIN"/>
    <property type="match status" value="1"/>
</dbReference>
<reference evidence="1 2" key="1">
    <citation type="submission" date="2023-08" db="EMBL/GenBank/DDBJ databases">
        <title>Draft genome sequence of Algoriphagus taiwanensis.</title>
        <authorList>
            <person name="Takatani N."/>
            <person name="Hosokawa M."/>
            <person name="Sawabe T."/>
        </authorList>
    </citation>
    <scope>NUCLEOTIDE SEQUENCE [LARGE SCALE GENOMIC DNA]</scope>
    <source>
        <strain evidence="1 2">JCM 19755</strain>
    </source>
</reference>
<dbReference type="PANTHER" id="PTHR38471">
    <property type="entry name" value="FOUR HELIX BUNDLE PROTEIN"/>
    <property type="match status" value="1"/>
</dbReference>
<comment type="caution">
    <text evidence="1">The sequence shown here is derived from an EMBL/GenBank/DDBJ whole genome shotgun (WGS) entry which is preliminary data.</text>
</comment>
<name>A0ABQ6PXC7_9BACT</name>
<sequence length="121" mass="13804">MKEQLKIRFKKFALSIIQLCDTLPRRNATFTISNQIIRSSTSMGANYRSALRGRSTAEFLSKLGIVEEESDETLYWLELISDSGLASKEQIEQLWKECNELLAIVVSTINTTRKNQKNSKS</sequence>
<dbReference type="Gene3D" id="1.20.1440.60">
    <property type="entry name" value="23S rRNA-intervening sequence"/>
    <property type="match status" value="1"/>
</dbReference>
<dbReference type="NCBIfam" id="TIGR02436">
    <property type="entry name" value="four helix bundle protein"/>
    <property type="match status" value="1"/>
</dbReference>
<accession>A0ABQ6PXC7</accession>
<organism evidence="1 2">
    <name type="scientific">Algoriphagus taiwanensis</name>
    <dbReference type="NCBI Taxonomy" id="1445656"/>
    <lineage>
        <taxon>Bacteria</taxon>
        <taxon>Pseudomonadati</taxon>
        <taxon>Bacteroidota</taxon>
        <taxon>Cytophagia</taxon>
        <taxon>Cytophagales</taxon>
        <taxon>Cyclobacteriaceae</taxon>
        <taxon>Algoriphagus</taxon>
    </lineage>
</organism>
<gene>
    <name evidence="1" type="ORF">Ataiwa_05680</name>
</gene>
<protein>
    <submittedName>
        <fullName evidence="1">Four helix bundle protein</fullName>
    </submittedName>
</protein>
<keyword evidence="2" id="KW-1185">Reference proteome</keyword>
<dbReference type="EMBL" id="BTPE01000002">
    <property type="protein sequence ID" value="GMQ32296.1"/>
    <property type="molecule type" value="Genomic_DNA"/>
</dbReference>
<dbReference type="InterPro" id="IPR012657">
    <property type="entry name" value="23S_rRNA-intervening_sequence"/>
</dbReference>
<dbReference type="RefSeq" id="WP_338227109.1">
    <property type="nucleotide sequence ID" value="NZ_BTPE01000002.1"/>
</dbReference>
<evidence type="ECO:0000313" key="1">
    <source>
        <dbReference type="EMBL" id="GMQ32296.1"/>
    </source>
</evidence>
<proteinExistence type="predicted"/>
<evidence type="ECO:0000313" key="2">
    <source>
        <dbReference type="Proteomes" id="UP001307705"/>
    </source>
</evidence>
<dbReference type="Pfam" id="PF05635">
    <property type="entry name" value="23S_rRNA_IVP"/>
    <property type="match status" value="1"/>
</dbReference>